<gene>
    <name evidence="1" type="ORF">CSUI_005605</name>
</gene>
<name>A0A2C6KT56_9APIC</name>
<evidence type="ECO:0000313" key="2">
    <source>
        <dbReference type="Proteomes" id="UP000221165"/>
    </source>
</evidence>
<accession>A0A2C6KT56</accession>
<comment type="caution">
    <text evidence="1">The sequence shown here is derived from an EMBL/GenBank/DDBJ whole genome shotgun (WGS) entry which is preliminary data.</text>
</comment>
<proteinExistence type="predicted"/>
<dbReference type="Proteomes" id="UP000221165">
    <property type="component" value="Unassembled WGS sequence"/>
</dbReference>
<keyword evidence="2" id="KW-1185">Reference proteome</keyword>
<feature type="non-terminal residue" evidence="1">
    <location>
        <position position="55"/>
    </location>
</feature>
<organism evidence="1 2">
    <name type="scientific">Cystoisospora suis</name>
    <dbReference type="NCBI Taxonomy" id="483139"/>
    <lineage>
        <taxon>Eukaryota</taxon>
        <taxon>Sar</taxon>
        <taxon>Alveolata</taxon>
        <taxon>Apicomplexa</taxon>
        <taxon>Conoidasida</taxon>
        <taxon>Coccidia</taxon>
        <taxon>Eucoccidiorida</taxon>
        <taxon>Eimeriorina</taxon>
        <taxon>Sarcocystidae</taxon>
        <taxon>Cystoisospora</taxon>
    </lineage>
</organism>
<reference evidence="1 2" key="1">
    <citation type="journal article" date="2017" name="Int. J. Parasitol.">
        <title>The genome of the protozoan parasite Cystoisospora suis and a reverse vaccinology approach to identify vaccine candidates.</title>
        <authorList>
            <person name="Palmieri N."/>
            <person name="Shrestha A."/>
            <person name="Ruttkowski B."/>
            <person name="Beck T."/>
            <person name="Vogl C."/>
            <person name="Tomley F."/>
            <person name="Blake D.P."/>
            <person name="Joachim A."/>
        </authorList>
    </citation>
    <scope>NUCLEOTIDE SEQUENCE [LARGE SCALE GENOMIC DNA]</scope>
    <source>
        <strain evidence="1 2">Wien I</strain>
    </source>
</reference>
<sequence length="55" mass="6334">MPTFGHFCSPRRKYINERRLLSDQACVPARVAFLRRRSVTLLSRCTQPGGRATKK</sequence>
<dbReference type="AlphaFoldDB" id="A0A2C6KT56"/>
<dbReference type="RefSeq" id="XP_067922244.1">
    <property type="nucleotide sequence ID" value="XM_068065776.1"/>
</dbReference>
<protein>
    <submittedName>
        <fullName evidence="1">Uncharacterized protein</fullName>
    </submittedName>
</protein>
<dbReference type="EMBL" id="MIGC01002716">
    <property type="protein sequence ID" value="PHJ20557.1"/>
    <property type="molecule type" value="Genomic_DNA"/>
</dbReference>
<dbReference type="GeneID" id="94428987"/>
<evidence type="ECO:0000313" key="1">
    <source>
        <dbReference type="EMBL" id="PHJ20557.1"/>
    </source>
</evidence>
<dbReference type="VEuPathDB" id="ToxoDB:CSUI_005605"/>